<dbReference type="EMBL" id="FOHZ01000050">
    <property type="protein sequence ID" value="SET93303.1"/>
    <property type="molecule type" value="Genomic_DNA"/>
</dbReference>
<protein>
    <submittedName>
        <fullName evidence="3">Transposase and inactivated derivatives, IS30 family</fullName>
    </submittedName>
</protein>
<gene>
    <name evidence="3" type="ORF">SAMN04487962_1471</name>
    <name evidence="4" type="ORF">SAMN04487962_1509</name>
</gene>
<dbReference type="Gene3D" id="3.30.420.10">
    <property type="entry name" value="Ribonuclease H-like superfamily/Ribonuclease H"/>
    <property type="match status" value="1"/>
</dbReference>
<feature type="domain" description="Integrase catalytic" evidence="2">
    <location>
        <begin position="175"/>
        <end position="328"/>
    </location>
</feature>
<dbReference type="OrthoDB" id="9803231at2"/>
<dbReference type="PANTHER" id="PTHR10948:SF23">
    <property type="entry name" value="TRANSPOSASE INSI FOR INSERTION SEQUENCE ELEMENT IS30A-RELATED"/>
    <property type="match status" value="1"/>
</dbReference>
<dbReference type="GO" id="GO:0005829">
    <property type="term" value="C:cytosol"/>
    <property type="evidence" value="ECO:0007669"/>
    <property type="project" value="TreeGrafter"/>
</dbReference>
<dbReference type="PROSITE" id="PS50994">
    <property type="entry name" value="INTEGRASE"/>
    <property type="match status" value="1"/>
</dbReference>
<dbReference type="RefSeq" id="WP_091855222.1">
    <property type="nucleotide sequence ID" value="NZ_FOHZ01000047.1"/>
</dbReference>
<dbReference type="Pfam" id="PF00665">
    <property type="entry name" value="rve"/>
    <property type="match status" value="1"/>
</dbReference>
<evidence type="ECO:0000313" key="4">
    <source>
        <dbReference type="EMBL" id="SET93303.1"/>
    </source>
</evidence>
<reference evidence="5" key="2">
    <citation type="submission" date="2016-10" db="EMBL/GenBank/DDBJ databases">
        <authorList>
            <person name="Varghese N."/>
            <person name="Submissions S."/>
        </authorList>
    </citation>
    <scope>NUCLEOTIDE SEQUENCE [LARGE SCALE GENOMIC DNA]</scope>
    <source>
        <strain evidence="5">CGMCC 1.6489</strain>
    </source>
</reference>
<sequence length="339" mass="38387">MKNHYHHLSTTDRVTLMLMMRQGASLRAVARELKRSPSTLSRELRRHAVNDQPYDAEAARVTACSARVRCRPKCKLVEGTNLYAIVLDMLRNWWSPQQISGTLKAMFPNQPDYQVSHETVYKAIYAQPHGELRKELIACLRQGKTKRRPRAGGVDRRQQIPDLVSIHLRPPEVDERLLPGHWEGDLIKGAFNRSAVGTLVERVSGLVFLAKMDGATATAAVQGFSAALNRVPLEMRQTFTYDQGRELVRHAEITQKTGTAIYFADPHSPWQRAINENTNGLLRQYMPKGTDLSVFSQDELDAIAFQLNTRPRKRLGFKPPLEVFMDLIKQTQDAPSGVH</sequence>
<proteinExistence type="predicted"/>
<dbReference type="EMBL" id="FOHZ01000047">
    <property type="protein sequence ID" value="SET92548.1"/>
    <property type="molecule type" value="Genomic_DNA"/>
</dbReference>
<dbReference type="GO" id="GO:0006310">
    <property type="term" value="P:DNA recombination"/>
    <property type="evidence" value="ECO:0007669"/>
    <property type="project" value="UniProtKB-KW"/>
</dbReference>
<dbReference type="InterPro" id="IPR001584">
    <property type="entry name" value="Integrase_cat-core"/>
</dbReference>
<evidence type="ECO:0000313" key="3">
    <source>
        <dbReference type="EMBL" id="SET92548.1"/>
    </source>
</evidence>
<name>A0A1I0I9S5_9GAMM</name>
<dbReference type="InterPro" id="IPR053392">
    <property type="entry name" value="Transposase_IS30-like"/>
</dbReference>
<dbReference type="PANTHER" id="PTHR10948">
    <property type="entry name" value="TRANSPOSASE"/>
    <property type="match status" value="1"/>
</dbReference>
<dbReference type="InterPro" id="IPR025246">
    <property type="entry name" value="IS30-like_HTH"/>
</dbReference>
<keyword evidence="5" id="KW-1185">Reference proteome</keyword>
<dbReference type="GO" id="GO:0004803">
    <property type="term" value="F:transposase activity"/>
    <property type="evidence" value="ECO:0007669"/>
    <property type="project" value="TreeGrafter"/>
</dbReference>
<dbReference type="Pfam" id="PF13936">
    <property type="entry name" value="HTH_38"/>
    <property type="match status" value="1"/>
</dbReference>
<dbReference type="Proteomes" id="UP000198762">
    <property type="component" value="Unassembled WGS sequence"/>
</dbReference>
<dbReference type="InterPro" id="IPR051917">
    <property type="entry name" value="Transposase-Integrase"/>
</dbReference>
<dbReference type="InterPro" id="IPR036397">
    <property type="entry name" value="RNaseH_sf"/>
</dbReference>
<dbReference type="InterPro" id="IPR012337">
    <property type="entry name" value="RNaseH-like_sf"/>
</dbReference>
<keyword evidence="1" id="KW-0233">DNA recombination</keyword>
<dbReference type="SUPFAM" id="SSF53098">
    <property type="entry name" value="Ribonuclease H-like"/>
    <property type="match status" value="1"/>
</dbReference>
<dbReference type="AlphaFoldDB" id="A0A1I0I9S5"/>
<dbReference type="GO" id="GO:0003676">
    <property type="term" value="F:nucleic acid binding"/>
    <property type="evidence" value="ECO:0007669"/>
    <property type="project" value="InterPro"/>
</dbReference>
<dbReference type="NCBIfam" id="NF033563">
    <property type="entry name" value="transpos_IS30"/>
    <property type="match status" value="1"/>
</dbReference>
<evidence type="ECO:0000256" key="1">
    <source>
        <dbReference type="ARBA" id="ARBA00023172"/>
    </source>
</evidence>
<reference evidence="3" key="1">
    <citation type="submission" date="2016-10" db="EMBL/GenBank/DDBJ databases">
        <authorList>
            <person name="de Groot N.N."/>
        </authorList>
    </citation>
    <scope>NUCLEOTIDE SEQUENCE [LARGE SCALE GENOMIC DNA]</scope>
    <source>
        <strain evidence="3">CGMCC 1.6489</strain>
    </source>
</reference>
<dbReference type="STRING" id="430453.SAMN04487962_1471"/>
<dbReference type="GO" id="GO:0015074">
    <property type="term" value="P:DNA integration"/>
    <property type="evidence" value="ECO:0007669"/>
    <property type="project" value="InterPro"/>
</dbReference>
<evidence type="ECO:0000259" key="2">
    <source>
        <dbReference type="PROSITE" id="PS50994"/>
    </source>
</evidence>
<accession>A0A1I0I9S5</accession>
<evidence type="ECO:0000313" key="5">
    <source>
        <dbReference type="Proteomes" id="UP000198762"/>
    </source>
</evidence>
<dbReference type="GO" id="GO:0032196">
    <property type="term" value="P:transposition"/>
    <property type="evidence" value="ECO:0007669"/>
    <property type="project" value="TreeGrafter"/>
</dbReference>
<organism evidence="3 5">
    <name type="scientific">Marinobacter segnicrescens</name>
    <dbReference type="NCBI Taxonomy" id="430453"/>
    <lineage>
        <taxon>Bacteria</taxon>
        <taxon>Pseudomonadati</taxon>
        <taxon>Pseudomonadota</taxon>
        <taxon>Gammaproteobacteria</taxon>
        <taxon>Pseudomonadales</taxon>
        <taxon>Marinobacteraceae</taxon>
        <taxon>Marinobacter</taxon>
    </lineage>
</organism>